<evidence type="ECO:0000313" key="6">
    <source>
        <dbReference type="Proteomes" id="UP000290189"/>
    </source>
</evidence>
<keyword evidence="1" id="KW-0195">Cyclin</keyword>
<dbReference type="OrthoDB" id="5353095at2759"/>
<gene>
    <name evidence="3" type="ORF">PBRA_008201</name>
    <name evidence="4" type="ORF">PLBR_LOCUS8410</name>
</gene>
<dbReference type="PANTHER" id="PTHR22896">
    <property type="entry name" value="CDK5 AND ABL1 ENZYME SUBSTRATE 1"/>
    <property type="match status" value="1"/>
</dbReference>
<dbReference type="EMBL" id="OVEO01000016">
    <property type="protein sequence ID" value="SPR01195.1"/>
    <property type="molecule type" value="Genomic_DNA"/>
</dbReference>
<organism evidence="3 5">
    <name type="scientific">Plasmodiophora brassicae</name>
    <name type="common">Clubroot disease agent</name>
    <dbReference type="NCBI Taxonomy" id="37360"/>
    <lineage>
        <taxon>Eukaryota</taxon>
        <taxon>Sar</taxon>
        <taxon>Rhizaria</taxon>
        <taxon>Endomyxa</taxon>
        <taxon>Phytomyxea</taxon>
        <taxon>Plasmodiophorida</taxon>
        <taxon>Plasmodiophoridae</taxon>
        <taxon>Plasmodiophora</taxon>
    </lineage>
</organism>
<geneLocation type="mitochondrion" evidence="4"/>
<evidence type="ECO:0000256" key="1">
    <source>
        <dbReference type="RuleBase" id="RU000383"/>
    </source>
</evidence>
<protein>
    <recommendedName>
        <fullName evidence="2">Cyclin-like domain-containing protein</fullName>
    </recommendedName>
</protein>
<dbReference type="Pfam" id="PF00134">
    <property type="entry name" value="Cyclin_N"/>
    <property type="match status" value="1"/>
</dbReference>
<dbReference type="InterPro" id="IPR012388">
    <property type="entry name" value="CABLES1/2"/>
</dbReference>
<dbReference type="CDD" id="cd20556">
    <property type="entry name" value="CYCLIN_CABLES"/>
    <property type="match status" value="1"/>
</dbReference>
<dbReference type="Gene3D" id="1.10.472.10">
    <property type="entry name" value="Cyclin-like"/>
    <property type="match status" value="1"/>
</dbReference>
<keyword evidence="5" id="KW-1185">Reference proteome</keyword>
<feature type="domain" description="Cyclin-like" evidence="2">
    <location>
        <begin position="245"/>
        <end position="330"/>
    </location>
</feature>
<dbReference type="EMBL" id="CDSF01000104">
    <property type="protein sequence ID" value="CEP00889.1"/>
    <property type="molecule type" value="Genomic_DNA"/>
</dbReference>
<reference evidence="3 5" key="1">
    <citation type="submission" date="2015-02" db="EMBL/GenBank/DDBJ databases">
        <authorList>
            <person name="Chooi Y.-H."/>
        </authorList>
    </citation>
    <scope>NUCLEOTIDE SEQUENCE [LARGE SCALE GENOMIC DNA]</scope>
    <source>
        <strain evidence="3">E3</strain>
    </source>
</reference>
<accession>A0A0G4J0K9</accession>
<reference evidence="4 6" key="2">
    <citation type="submission" date="2018-03" db="EMBL/GenBank/DDBJ databases">
        <authorList>
            <person name="Fogelqvist J."/>
        </authorList>
    </citation>
    <scope>NUCLEOTIDE SEQUENCE [LARGE SCALE GENOMIC DNA]</scope>
</reference>
<dbReference type="SUPFAM" id="SSF47954">
    <property type="entry name" value="Cyclin-like"/>
    <property type="match status" value="1"/>
</dbReference>
<evidence type="ECO:0000259" key="2">
    <source>
        <dbReference type="SMART" id="SM00385"/>
    </source>
</evidence>
<proteinExistence type="inferred from homology"/>
<dbReference type="InterPro" id="IPR006671">
    <property type="entry name" value="Cyclin_N"/>
</dbReference>
<evidence type="ECO:0000313" key="4">
    <source>
        <dbReference type="EMBL" id="SPR01195.1"/>
    </source>
</evidence>
<dbReference type="SMART" id="SM00385">
    <property type="entry name" value="CYCLIN"/>
    <property type="match status" value="1"/>
</dbReference>
<dbReference type="GO" id="GO:0051726">
    <property type="term" value="P:regulation of cell cycle"/>
    <property type="evidence" value="ECO:0007669"/>
    <property type="project" value="InterPro"/>
</dbReference>
<evidence type="ECO:0000313" key="3">
    <source>
        <dbReference type="EMBL" id="CEP00889.1"/>
    </source>
</evidence>
<keyword evidence="4" id="KW-0496">Mitochondrion</keyword>
<dbReference type="Proteomes" id="UP000039324">
    <property type="component" value="Unassembled WGS sequence"/>
</dbReference>
<dbReference type="Proteomes" id="UP000290189">
    <property type="component" value="Unassembled WGS sequence"/>
</dbReference>
<dbReference type="AlphaFoldDB" id="A0A0G4J0K9"/>
<comment type="similarity">
    <text evidence="1">Belongs to the cyclin family.</text>
</comment>
<dbReference type="STRING" id="37360.A0A0G4J0K9"/>
<evidence type="ECO:0000313" key="5">
    <source>
        <dbReference type="Proteomes" id="UP000039324"/>
    </source>
</evidence>
<sequence length="379" mass="42340">MDVTVSSSPASTERARRTVSAQEFLRSIPLERPGSGLDRATSALTVDHPLMSVLDPTSAIDQAEAVVEAVTQRKRPLFANCPRQGIGQTRTQWERSMTPHVLGSRIMVGRYGGSPMIVTSVMAHKGSVLTAPLERRASVDRHGPVDPDVGRLELEPGQTGVSYRALLDPQTSNLFLSLYSPKLLDDPDAKLGSNRLIMNLPCYMSSVIAFVRSKDLRLDLNQQFRLKHPWLPPSMTLSKLRSVKAKILRVIVELEMEVSTAAIAVAYFEMLVIKGSVRKETRHSIAAVCLMLASKFNPSGSEHKDLLETLCEVFRVRRQTLINLELFVFVQLEFNLHLAPSQILPHFSYLLQSMDSDVVEYLGRHCYEHFCMSLGMEPQ</sequence>
<name>A0A0G4J0K9_PLABS</name>
<dbReference type="InterPro" id="IPR036915">
    <property type="entry name" value="Cyclin-like_sf"/>
</dbReference>
<dbReference type="InterPro" id="IPR013763">
    <property type="entry name" value="Cyclin-like_dom"/>
</dbReference>
<dbReference type="PANTHER" id="PTHR22896:SF0">
    <property type="entry name" value="CYCLIN N-TERMINAL DOMAIN-CONTAINING PROTEIN"/>
    <property type="match status" value="1"/>
</dbReference>